<name>B7KMX9_GLOC7</name>
<evidence type="ECO:0000313" key="2">
    <source>
        <dbReference type="Proteomes" id="UP000002384"/>
    </source>
</evidence>
<dbReference type="Proteomes" id="UP000002384">
    <property type="component" value="Plasmid pP742404"/>
</dbReference>
<reference evidence="2" key="1">
    <citation type="journal article" date="2011" name="MBio">
        <title>Novel metabolic attributes of the genus Cyanothece, comprising a group of unicellular nitrogen-fixing Cyanobacteria.</title>
        <authorList>
            <person name="Bandyopadhyay A."/>
            <person name="Elvitigala T."/>
            <person name="Welsh E."/>
            <person name="Stockel J."/>
            <person name="Liberton M."/>
            <person name="Min H."/>
            <person name="Sherman L.A."/>
            <person name="Pakrasi H.B."/>
        </authorList>
    </citation>
    <scope>NUCLEOTIDE SEQUENCE [LARGE SCALE GENOMIC DNA]</scope>
    <source>
        <strain evidence="2">PCC 7424</strain>
        <plasmid evidence="2">pP742404</plasmid>
    </source>
</reference>
<dbReference type="AlphaFoldDB" id="B7KMX9"/>
<protein>
    <submittedName>
        <fullName evidence="1">Uncharacterized protein</fullName>
    </submittedName>
</protein>
<gene>
    <name evidence="1" type="ordered locus">PCC7424_5588</name>
</gene>
<sequence length="69" mass="8201">MEILPVTISPSELIEFLFLELNNLPDDRKGLNKTYEIRDMVIAAFSVFFTQCPSFLEHQTMRLICWMRF</sequence>
<dbReference type="HOGENOM" id="CLU_2768925_0_0_3"/>
<dbReference type="EMBL" id="CP001295">
    <property type="protein sequence ID" value="ACK74151.1"/>
    <property type="molecule type" value="Genomic_DNA"/>
</dbReference>
<proteinExistence type="predicted"/>
<accession>B7KMX9</accession>
<keyword evidence="2" id="KW-1185">Reference proteome</keyword>
<organism evidence="1 2">
    <name type="scientific">Gloeothece citriformis (strain PCC 7424)</name>
    <name type="common">Cyanothece sp. (strain PCC 7424)</name>
    <dbReference type="NCBI Taxonomy" id="65393"/>
    <lineage>
        <taxon>Bacteria</taxon>
        <taxon>Bacillati</taxon>
        <taxon>Cyanobacteriota</taxon>
        <taxon>Cyanophyceae</taxon>
        <taxon>Oscillatoriophycideae</taxon>
        <taxon>Chroococcales</taxon>
        <taxon>Aphanothecaceae</taxon>
        <taxon>Gloeothece</taxon>
        <taxon>Gloeothece citriformis</taxon>
    </lineage>
</organism>
<geneLocation type="plasmid" evidence="1 2">
    <name>pP742404</name>
</geneLocation>
<keyword evidence="1" id="KW-0614">Plasmid</keyword>
<dbReference type="KEGG" id="cyc:PCC7424_5588"/>
<evidence type="ECO:0000313" key="1">
    <source>
        <dbReference type="EMBL" id="ACK74151.1"/>
    </source>
</evidence>